<keyword evidence="2" id="KW-1185">Reference proteome</keyword>
<organism evidence="1 2">
    <name type="scientific">Cucumis sativus</name>
    <name type="common">Cucumber</name>
    <dbReference type="NCBI Taxonomy" id="3659"/>
    <lineage>
        <taxon>Eukaryota</taxon>
        <taxon>Viridiplantae</taxon>
        <taxon>Streptophyta</taxon>
        <taxon>Embryophyta</taxon>
        <taxon>Tracheophyta</taxon>
        <taxon>Spermatophyta</taxon>
        <taxon>Magnoliopsida</taxon>
        <taxon>eudicotyledons</taxon>
        <taxon>Gunneridae</taxon>
        <taxon>Pentapetalae</taxon>
        <taxon>rosids</taxon>
        <taxon>fabids</taxon>
        <taxon>Cucurbitales</taxon>
        <taxon>Cucurbitaceae</taxon>
        <taxon>Benincaseae</taxon>
        <taxon>Cucumis</taxon>
    </lineage>
</organism>
<name>A0A0A0LFI4_CUCSA</name>
<reference evidence="1 2" key="4">
    <citation type="journal article" date="2011" name="BMC Genomics">
        <title>RNA-Seq improves annotation of protein-coding genes in the cucumber genome.</title>
        <authorList>
            <person name="Li Z."/>
            <person name="Zhang Z."/>
            <person name="Yan P."/>
            <person name="Huang S."/>
            <person name="Fei Z."/>
            <person name="Lin K."/>
        </authorList>
    </citation>
    <scope>NUCLEOTIDE SEQUENCE [LARGE SCALE GENOMIC DNA]</scope>
    <source>
        <strain evidence="2">cv. 9930</strain>
    </source>
</reference>
<dbReference type="AlphaFoldDB" id="A0A0A0LFI4"/>
<dbReference type="Gramene" id="KGN59679">
    <property type="protein sequence ID" value="KGN59679"/>
    <property type="gene ID" value="Csa_3G837600"/>
</dbReference>
<protein>
    <submittedName>
        <fullName evidence="1">Uncharacterized protein</fullName>
    </submittedName>
</protein>
<sequence>MLRFPFPSDLSPEGPKFKSCCYIVKSFLSSSFAGEVKLEFHICCNGNYTGSV</sequence>
<reference evidence="1 2" key="3">
    <citation type="journal article" date="2010" name="BMC Genomics">
        <title>Transcriptome sequencing and comparative analysis of cucumber flowers with different sex types.</title>
        <authorList>
            <person name="Guo S."/>
            <person name="Zheng Y."/>
            <person name="Joung J.G."/>
            <person name="Liu S."/>
            <person name="Zhang Z."/>
            <person name="Crasta O.R."/>
            <person name="Sobral B.W."/>
            <person name="Xu Y."/>
            <person name="Huang S."/>
            <person name="Fei Z."/>
        </authorList>
    </citation>
    <scope>NUCLEOTIDE SEQUENCE [LARGE SCALE GENOMIC DNA]</scope>
    <source>
        <strain evidence="2">cv. 9930</strain>
    </source>
</reference>
<reference evidence="1 2" key="2">
    <citation type="journal article" date="2009" name="PLoS ONE">
        <title>An integrated genetic and cytogenetic map of the cucumber genome.</title>
        <authorList>
            <person name="Ren Y."/>
            <person name="Zhang Z."/>
            <person name="Liu J."/>
            <person name="Staub J.E."/>
            <person name="Han Y."/>
            <person name="Cheng Z."/>
            <person name="Li X."/>
            <person name="Lu J."/>
            <person name="Miao H."/>
            <person name="Kang H."/>
            <person name="Xie B."/>
            <person name="Gu X."/>
            <person name="Wang X."/>
            <person name="Du Y."/>
            <person name="Jin W."/>
            <person name="Huang S."/>
        </authorList>
    </citation>
    <scope>NUCLEOTIDE SEQUENCE [LARGE SCALE GENOMIC DNA]</scope>
    <source>
        <strain evidence="2">cv. 9930</strain>
    </source>
</reference>
<gene>
    <name evidence="1" type="ORF">Csa_3G837600</name>
</gene>
<evidence type="ECO:0000313" key="1">
    <source>
        <dbReference type="EMBL" id="KGN59679.1"/>
    </source>
</evidence>
<proteinExistence type="predicted"/>
<reference evidence="1 2" key="1">
    <citation type="journal article" date="2009" name="Nat. Genet.">
        <title>The genome of the cucumber, Cucumis sativus L.</title>
        <authorList>
            <person name="Huang S."/>
            <person name="Li R."/>
            <person name="Zhang Z."/>
            <person name="Li L."/>
            <person name="Gu X."/>
            <person name="Fan W."/>
            <person name="Lucas W.J."/>
            <person name="Wang X."/>
            <person name="Xie B."/>
            <person name="Ni P."/>
            <person name="Ren Y."/>
            <person name="Zhu H."/>
            <person name="Li J."/>
            <person name="Lin K."/>
            <person name="Jin W."/>
            <person name="Fei Z."/>
            <person name="Li G."/>
            <person name="Staub J."/>
            <person name="Kilian A."/>
            <person name="van der Vossen E.A."/>
            <person name="Wu Y."/>
            <person name="Guo J."/>
            <person name="He J."/>
            <person name="Jia Z."/>
            <person name="Ren Y."/>
            <person name="Tian G."/>
            <person name="Lu Y."/>
            <person name="Ruan J."/>
            <person name="Qian W."/>
            <person name="Wang M."/>
            <person name="Huang Q."/>
            <person name="Li B."/>
            <person name="Xuan Z."/>
            <person name="Cao J."/>
            <person name="Asan"/>
            <person name="Wu Z."/>
            <person name="Zhang J."/>
            <person name="Cai Q."/>
            <person name="Bai Y."/>
            <person name="Zhao B."/>
            <person name="Han Y."/>
            <person name="Li Y."/>
            <person name="Li X."/>
            <person name="Wang S."/>
            <person name="Shi Q."/>
            <person name="Liu S."/>
            <person name="Cho W.K."/>
            <person name="Kim J.Y."/>
            <person name="Xu Y."/>
            <person name="Heller-Uszynska K."/>
            <person name="Miao H."/>
            <person name="Cheng Z."/>
            <person name="Zhang S."/>
            <person name="Wu J."/>
            <person name="Yang Y."/>
            <person name="Kang H."/>
            <person name="Li M."/>
            <person name="Liang H."/>
            <person name="Ren X."/>
            <person name="Shi Z."/>
            <person name="Wen M."/>
            <person name="Jian M."/>
            <person name="Yang H."/>
            <person name="Zhang G."/>
            <person name="Yang Z."/>
            <person name="Chen R."/>
            <person name="Liu S."/>
            <person name="Li J."/>
            <person name="Ma L."/>
            <person name="Liu H."/>
            <person name="Zhou Y."/>
            <person name="Zhao J."/>
            <person name="Fang X."/>
            <person name="Li G."/>
            <person name="Fang L."/>
            <person name="Li Y."/>
            <person name="Liu D."/>
            <person name="Zheng H."/>
            <person name="Zhang Y."/>
            <person name="Qin N."/>
            <person name="Li Z."/>
            <person name="Yang G."/>
            <person name="Yang S."/>
            <person name="Bolund L."/>
            <person name="Kristiansen K."/>
            <person name="Zheng H."/>
            <person name="Li S."/>
            <person name="Zhang X."/>
            <person name="Yang H."/>
            <person name="Wang J."/>
            <person name="Sun R."/>
            <person name="Zhang B."/>
            <person name="Jiang S."/>
            <person name="Wang J."/>
            <person name="Du Y."/>
            <person name="Li S."/>
        </authorList>
    </citation>
    <scope>NUCLEOTIDE SEQUENCE [LARGE SCALE GENOMIC DNA]</scope>
    <source>
        <strain evidence="2">cv. 9930</strain>
    </source>
</reference>
<dbReference type="EMBL" id="CM002924">
    <property type="protein sequence ID" value="KGN59679.1"/>
    <property type="molecule type" value="Genomic_DNA"/>
</dbReference>
<evidence type="ECO:0000313" key="2">
    <source>
        <dbReference type="Proteomes" id="UP000029981"/>
    </source>
</evidence>
<accession>A0A0A0LFI4</accession>
<dbReference type="Proteomes" id="UP000029981">
    <property type="component" value="Chromosome 3"/>
</dbReference>